<gene>
    <name evidence="1" type="ORF">KTO63_04895</name>
</gene>
<organism evidence="1 2">
    <name type="scientific">Pinibacter aurantiacus</name>
    <dbReference type="NCBI Taxonomy" id="2851599"/>
    <lineage>
        <taxon>Bacteria</taxon>
        <taxon>Pseudomonadati</taxon>
        <taxon>Bacteroidota</taxon>
        <taxon>Chitinophagia</taxon>
        <taxon>Chitinophagales</taxon>
        <taxon>Chitinophagaceae</taxon>
        <taxon>Pinibacter</taxon>
    </lineage>
</organism>
<keyword evidence="2" id="KW-1185">Reference proteome</keyword>
<evidence type="ECO:0000313" key="1">
    <source>
        <dbReference type="EMBL" id="MBV4356476.1"/>
    </source>
</evidence>
<sequence length="312" mass="33216">MKNLWIVAAFAAAGLTACQKSDSTSPDSKGSDTVNTATANIIFKFKFDSTQVRLNNVGQPSTIPSDHGAQSPVMNSMSAHYIEITPNALTALGKGAILYKADETTAGGESAIDFDKAAKAGDGQVFYTAPIKNIPIGTYEWIRVSLAYQNATAYFHVDTTIGGFPVKQEVAGTIAGFIGYNTYIKNFKIKDSTLTVNANKKQGFWGSEAAITAYGYTFGRTITGQSAGTTTVVNPIFATSPIPAGSCVVTAAFAPGKLTITGKETKDIVVELSFSTKKSFEWQEVIKDGLWEPSKGENLVDMGIRGMIPTIK</sequence>
<dbReference type="AlphaFoldDB" id="A0A9E2W7D5"/>
<accession>A0A9E2W7D5</accession>
<dbReference type="RefSeq" id="WP_217790109.1">
    <property type="nucleotide sequence ID" value="NZ_JAHSPG010000002.1"/>
</dbReference>
<dbReference type="Proteomes" id="UP000812270">
    <property type="component" value="Unassembled WGS sequence"/>
</dbReference>
<name>A0A9E2W7D5_9BACT</name>
<comment type="caution">
    <text evidence="1">The sequence shown here is derived from an EMBL/GenBank/DDBJ whole genome shotgun (WGS) entry which is preliminary data.</text>
</comment>
<evidence type="ECO:0000313" key="2">
    <source>
        <dbReference type="Proteomes" id="UP000812270"/>
    </source>
</evidence>
<dbReference type="PROSITE" id="PS51257">
    <property type="entry name" value="PROKAR_LIPOPROTEIN"/>
    <property type="match status" value="1"/>
</dbReference>
<protein>
    <submittedName>
        <fullName evidence="1">Uncharacterized protein</fullName>
    </submittedName>
</protein>
<proteinExistence type="predicted"/>
<reference evidence="1" key="1">
    <citation type="submission" date="2021-06" db="EMBL/GenBank/DDBJ databases">
        <authorList>
            <person name="Huq M.A."/>
        </authorList>
    </citation>
    <scope>NUCLEOTIDE SEQUENCE</scope>
    <source>
        <strain evidence="1">MAH-26</strain>
    </source>
</reference>
<dbReference type="EMBL" id="JAHSPG010000002">
    <property type="protein sequence ID" value="MBV4356476.1"/>
    <property type="molecule type" value="Genomic_DNA"/>
</dbReference>